<dbReference type="AlphaFoldDB" id="A0A3M7R1E2"/>
<evidence type="ECO:0000313" key="1">
    <source>
        <dbReference type="EMBL" id="RNA17383.1"/>
    </source>
</evidence>
<proteinExistence type="predicted"/>
<sequence>MFLYWIQLEMKFSISKKCNYENNKINQKFKKKLTATKLLLTLSEEILLDVKKEYEDDENDIKKLRQLDLL</sequence>
<keyword evidence="2" id="KW-1185">Reference proteome</keyword>
<dbReference type="EMBL" id="REGN01004466">
    <property type="protein sequence ID" value="RNA17383.1"/>
    <property type="molecule type" value="Genomic_DNA"/>
</dbReference>
<evidence type="ECO:0000313" key="2">
    <source>
        <dbReference type="Proteomes" id="UP000276133"/>
    </source>
</evidence>
<name>A0A3M7R1E2_BRAPC</name>
<comment type="caution">
    <text evidence="1">The sequence shown here is derived from an EMBL/GenBank/DDBJ whole genome shotgun (WGS) entry which is preliminary data.</text>
</comment>
<reference evidence="1 2" key="1">
    <citation type="journal article" date="2018" name="Sci. Rep.">
        <title>Genomic signatures of local adaptation to the degree of environmental predictability in rotifers.</title>
        <authorList>
            <person name="Franch-Gras L."/>
            <person name="Hahn C."/>
            <person name="Garcia-Roger E.M."/>
            <person name="Carmona M.J."/>
            <person name="Serra M."/>
            <person name="Gomez A."/>
        </authorList>
    </citation>
    <scope>NUCLEOTIDE SEQUENCE [LARGE SCALE GENOMIC DNA]</scope>
    <source>
        <strain evidence="1">HYR1</strain>
    </source>
</reference>
<organism evidence="1 2">
    <name type="scientific">Brachionus plicatilis</name>
    <name type="common">Marine rotifer</name>
    <name type="synonym">Brachionus muelleri</name>
    <dbReference type="NCBI Taxonomy" id="10195"/>
    <lineage>
        <taxon>Eukaryota</taxon>
        <taxon>Metazoa</taxon>
        <taxon>Spiralia</taxon>
        <taxon>Gnathifera</taxon>
        <taxon>Rotifera</taxon>
        <taxon>Eurotatoria</taxon>
        <taxon>Monogononta</taxon>
        <taxon>Pseudotrocha</taxon>
        <taxon>Ploima</taxon>
        <taxon>Brachionidae</taxon>
        <taxon>Brachionus</taxon>
    </lineage>
</organism>
<gene>
    <name evidence="1" type="ORF">BpHYR1_028851</name>
</gene>
<accession>A0A3M7R1E2</accession>
<dbReference type="Proteomes" id="UP000276133">
    <property type="component" value="Unassembled WGS sequence"/>
</dbReference>
<protein>
    <submittedName>
        <fullName evidence="1">Uncharacterized protein</fullName>
    </submittedName>
</protein>